<evidence type="ECO:0000256" key="2">
    <source>
        <dbReference type="ARBA" id="ARBA00022475"/>
    </source>
</evidence>
<accession>A0ABP8Q6A5</accession>
<feature type="transmembrane region" description="Helical" evidence="6">
    <location>
        <begin position="335"/>
        <end position="359"/>
    </location>
</feature>
<reference evidence="9" key="1">
    <citation type="journal article" date="2019" name="Int. J. Syst. Evol. Microbiol.">
        <title>The Global Catalogue of Microorganisms (GCM) 10K type strain sequencing project: providing services to taxonomists for standard genome sequencing and annotation.</title>
        <authorList>
            <consortium name="The Broad Institute Genomics Platform"/>
            <consortium name="The Broad Institute Genome Sequencing Center for Infectious Disease"/>
            <person name="Wu L."/>
            <person name="Ma J."/>
        </authorList>
    </citation>
    <scope>NUCLEOTIDE SEQUENCE [LARGE SCALE GENOMIC DNA]</scope>
    <source>
        <strain evidence="9">JCM 32226</strain>
    </source>
</reference>
<feature type="transmembrane region" description="Helical" evidence="6">
    <location>
        <begin position="738"/>
        <end position="757"/>
    </location>
</feature>
<dbReference type="PROSITE" id="PS51257">
    <property type="entry name" value="PROKAR_LIPOPROTEIN"/>
    <property type="match status" value="1"/>
</dbReference>
<evidence type="ECO:0000256" key="6">
    <source>
        <dbReference type="SAM" id="Phobius"/>
    </source>
</evidence>
<feature type="transmembrane region" description="Helical" evidence="6">
    <location>
        <begin position="245"/>
        <end position="268"/>
    </location>
</feature>
<dbReference type="InterPro" id="IPR003838">
    <property type="entry name" value="ABC3_permease_C"/>
</dbReference>
<dbReference type="Proteomes" id="UP001501321">
    <property type="component" value="Unassembled WGS sequence"/>
</dbReference>
<dbReference type="PANTHER" id="PTHR30287">
    <property type="entry name" value="MEMBRANE COMPONENT OF PREDICTED ABC SUPERFAMILY METABOLITE UPTAKE TRANSPORTER"/>
    <property type="match status" value="1"/>
</dbReference>
<feature type="transmembrane region" description="Helical" evidence="6">
    <location>
        <begin position="686"/>
        <end position="704"/>
    </location>
</feature>
<dbReference type="RefSeq" id="WP_345011191.1">
    <property type="nucleotide sequence ID" value="NZ_BAABFC010000009.1"/>
</dbReference>
<evidence type="ECO:0000256" key="1">
    <source>
        <dbReference type="ARBA" id="ARBA00004651"/>
    </source>
</evidence>
<gene>
    <name evidence="8" type="ORF">GCM10023095_12730</name>
</gene>
<proteinExistence type="predicted"/>
<evidence type="ECO:0000313" key="8">
    <source>
        <dbReference type="EMBL" id="GAA4496940.1"/>
    </source>
</evidence>
<evidence type="ECO:0000256" key="5">
    <source>
        <dbReference type="ARBA" id="ARBA00023136"/>
    </source>
</evidence>
<organism evidence="8 9">
    <name type="scientific">Pseudaeromonas paramecii</name>
    <dbReference type="NCBI Taxonomy" id="2138166"/>
    <lineage>
        <taxon>Bacteria</taxon>
        <taxon>Pseudomonadati</taxon>
        <taxon>Pseudomonadota</taxon>
        <taxon>Gammaproteobacteria</taxon>
        <taxon>Aeromonadales</taxon>
        <taxon>Aeromonadaceae</taxon>
        <taxon>Pseudaeromonas</taxon>
    </lineage>
</organism>
<feature type="transmembrane region" description="Helical" evidence="6">
    <location>
        <begin position="451"/>
        <end position="473"/>
    </location>
</feature>
<name>A0ABP8Q6A5_9GAMM</name>
<feature type="domain" description="ABC3 transporter permease C-terminal" evidence="7">
    <location>
        <begin position="248"/>
        <end position="366"/>
    </location>
</feature>
<sequence length="810" mass="87553">MSRLLLRLVGRELWRGELRAVVLALALSVACVLSVALVADRLQQTLTQGGREFLAGDLQLRSAETVPDTWLAAARQQGLAWSQTLVFNSMLFHEDALQLASIKAVGPGYPFYGQLQLEPPATVAAGRIWLSPELMQRLQVAVGQTVELGELELQVAGRVLQTPDEGFSPVLLAPRALIDLADAERSGLLLPGSRLSYRYQFQGPAAALAAWQAEVKPQLKPGQQLVGPGQGEGMMSQSLARSERFFRLAALIGLLLGCMAISLAMGRFAQRQQDMMALLKVLGARRRTLWGLMSGLLLAVALVGGLLGGVAGMLLQQGFILLLGDLLPKTLPSPGPWPFVLGGLLAVLATVLLSLWPFLQLLKVPPLRVLRQGLKPGLPDWLGLPVLLLGALLLCWLVTGDGPLTLALLAGLLLVGLVLTLLVRLLLWLLPRGRPGSGLALAVRQLRRQGWRSALQAQVLALPLMLLGLLLGVRQALLSDLWTQLPADAPNRFVLNIAPQDKAPLDRLLAAHGIAAPTYYPVLRGRLTAINDEPVTQQEGELGREGIHRELTVTWLAQLPAHNRLLAGAWWQAGQGQQVSVESDVATRLGIGLGDWLSFDLAGQAVRARVSSLRQVNWQDLQPNFFMIFSPDLFAEQPSSAMASLRLSPDSALERELVRQFPALTLINVDELMAKLQAMSERIGKALGLMAALITLAGLLVLLVQVQAELARRRPSLVLMRTLGASAGQLKGALRWELLTLGALAGLAAALGAEVALRLSHQLWSLLPWRSLPALWLGLPVMGALLVWLTTSLMVAQQLRQALGARLRAF</sequence>
<feature type="transmembrane region" description="Helical" evidence="6">
    <location>
        <begin position="405"/>
        <end position="430"/>
    </location>
</feature>
<protein>
    <submittedName>
        <fullName evidence="8">FtsX-like permease family protein</fullName>
    </submittedName>
</protein>
<evidence type="ECO:0000313" key="9">
    <source>
        <dbReference type="Proteomes" id="UP001501321"/>
    </source>
</evidence>
<feature type="transmembrane region" description="Helical" evidence="6">
    <location>
        <begin position="289"/>
        <end position="315"/>
    </location>
</feature>
<dbReference type="InterPro" id="IPR038766">
    <property type="entry name" value="Membrane_comp_ABC_pdt"/>
</dbReference>
<keyword evidence="3 6" id="KW-0812">Transmembrane</keyword>
<feature type="transmembrane region" description="Helical" evidence="6">
    <location>
        <begin position="777"/>
        <end position="796"/>
    </location>
</feature>
<evidence type="ECO:0000256" key="4">
    <source>
        <dbReference type="ARBA" id="ARBA00022989"/>
    </source>
</evidence>
<keyword evidence="2" id="KW-1003">Cell membrane</keyword>
<evidence type="ECO:0000256" key="3">
    <source>
        <dbReference type="ARBA" id="ARBA00022692"/>
    </source>
</evidence>
<comment type="subcellular location">
    <subcellularLocation>
        <location evidence="1">Cell membrane</location>
        <topology evidence="1">Multi-pass membrane protein</topology>
    </subcellularLocation>
</comment>
<dbReference type="EMBL" id="BAABFC010000009">
    <property type="protein sequence ID" value="GAA4496940.1"/>
    <property type="molecule type" value="Genomic_DNA"/>
</dbReference>
<keyword evidence="9" id="KW-1185">Reference proteome</keyword>
<comment type="caution">
    <text evidence="8">The sequence shown here is derived from an EMBL/GenBank/DDBJ whole genome shotgun (WGS) entry which is preliminary data.</text>
</comment>
<feature type="domain" description="ABC3 transporter permease C-terminal" evidence="7">
    <location>
        <begin position="689"/>
        <end position="797"/>
    </location>
</feature>
<feature type="transmembrane region" description="Helical" evidence="6">
    <location>
        <begin position="380"/>
        <end position="399"/>
    </location>
</feature>
<dbReference type="PANTHER" id="PTHR30287:SF1">
    <property type="entry name" value="INNER MEMBRANE PROTEIN"/>
    <property type="match status" value="1"/>
</dbReference>
<evidence type="ECO:0000259" key="7">
    <source>
        <dbReference type="Pfam" id="PF02687"/>
    </source>
</evidence>
<dbReference type="Pfam" id="PF02687">
    <property type="entry name" value="FtsX"/>
    <property type="match status" value="2"/>
</dbReference>
<keyword evidence="4 6" id="KW-1133">Transmembrane helix</keyword>
<feature type="transmembrane region" description="Helical" evidence="6">
    <location>
        <begin position="20"/>
        <end position="39"/>
    </location>
</feature>
<keyword evidence="5 6" id="KW-0472">Membrane</keyword>